<keyword evidence="1" id="KW-1133">Transmembrane helix</keyword>
<dbReference type="RefSeq" id="WP_141420302.1">
    <property type="nucleotide sequence ID" value="NZ_VIAR01000001.1"/>
</dbReference>
<proteinExistence type="predicted"/>
<reference evidence="2 3" key="1">
    <citation type="submission" date="2019-06" db="EMBL/GenBank/DDBJ databases">
        <title>Flavibacter putida gen. nov., sp. nov., a novel marine bacterium of the family Flavobacteriaceae isolated from coastal seawater.</title>
        <authorList>
            <person name="Feng X."/>
        </authorList>
    </citation>
    <scope>NUCLEOTIDE SEQUENCE [LARGE SCALE GENOMIC DNA]</scope>
    <source>
        <strain evidence="2 3">PLHSN227</strain>
    </source>
</reference>
<evidence type="ECO:0000256" key="1">
    <source>
        <dbReference type="SAM" id="Phobius"/>
    </source>
</evidence>
<keyword evidence="1" id="KW-0472">Membrane</keyword>
<feature type="transmembrane region" description="Helical" evidence="1">
    <location>
        <begin position="9"/>
        <end position="28"/>
    </location>
</feature>
<dbReference type="EMBL" id="VIAR01000001">
    <property type="protein sequence ID" value="TQD40570.1"/>
    <property type="molecule type" value="Genomic_DNA"/>
</dbReference>
<keyword evidence="3" id="KW-1185">Reference proteome</keyword>
<protein>
    <recommendedName>
        <fullName evidence="4">GRAM domain-containing protein</fullName>
    </recommendedName>
</protein>
<keyword evidence="1" id="KW-0812">Transmembrane</keyword>
<gene>
    <name evidence="2" type="ORF">FKR84_00920</name>
</gene>
<comment type="caution">
    <text evidence="2">The sequence shown here is derived from an EMBL/GenBank/DDBJ whole genome shotgun (WGS) entry which is preliminary data.</text>
</comment>
<evidence type="ECO:0000313" key="2">
    <source>
        <dbReference type="EMBL" id="TQD40570.1"/>
    </source>
</evidence>
<dbReference type="AlphaFoldDB" id="A0A507ZSG5"/>
<accession>A0A507ZSG5</accession>
<dbReference type="OrthoDB" id="9877792at2"/>
<organism evidence="2 3">
    <name type="scientific">Haloflavibacter putidus</name>
    <dbReference type="NCBI Taxonomy" id="2576776"/>
    <lineage>
        <taxon>Bacteria</taxon>
        <taxon>Pseudomonadati</taxon>
        <taxon>Bacteroidota</taxon>
        <taxon>Flavobacteriia</taxon>
        <taxon>Flavobacteriales</taxon>
        <taxon>Flavobacteriaceae</taxon>
        <taxon>Haloflavibacter</taxon>
    </lineage>
</organism>
<evidence type="ECO:0008006" key="4">
    <source>
        <dbReference type="Google" id="ProtNLM"/>
    </source>
</evidence>
<evidence type="ECO:0000313" key="3">
    <source>
        <dbReference type="Proteomes" id="UP000317169"/>
    </source>
</evidence>
<dbReference type="Proteomes" id="UP000317169">
    <property type="component" value="Unassembled WGS sequence"/>
</dbReference>
<feature type="transmembrane region" description="Helical" evidence="1">
    <location>
        <begin position="34"/>
        <end position="56"/>
    </location>
</feature>
<sequence>MKKVIYKFLALQGALMVVIYFVVDYYFFNKGHNFIESLITAVLFSLVLLFVFPLVLKLFGKLRKQKNYTLQEGEKLLLQAEVAIPAYMSVQKTYLKLTNKHLLFLQGREEQVYPYNKVKLVDNRNLLNSEEHTFYLSLDTRKNILFITNHKEKILKILRSKI</sequence>
<name>A0A507ZSG5_9FLAO</name>